<organism evidence="1 2">
    <name type="scientific">Trichonephila clavata</name>
    <name type="common">Joro spider</name>
    <name type="synonym">Nephila clavata</name>
    <dbReference type="NCBI Taxonomy" id="2740835"/>
    <lineage>
        <taxon>Eukaryota</taxon>
        <taxon>Metazoa</taxon>
        <taxon>Ecdysozoa</taxon>
        <taxon>Arthropoda</taxon>
        <taxon>Chelicerata</taxon>
        <taxon>Arachnida</taxon>
        <taxon>Araneae</taxon>
        <taxon>Araneomorphae</taxon>
        <taxon>Entelegynae</taxon>
        <taxon>Araneoidea</taxon>
        <taxon>Nephilidae</taxon>
        <taxon>Trichonephila</taxon>
    </lineage>
</organism>
<name>A0A8X6KRB5_TRICU</name>
<feature type="non-terminal residue" evidence="1">
    <location>
        <position position="1"/>
    </location>
</feature>
<sequence length="81" mass="9241">MKHFVSKRSCETYKMSDSLEAGHTHRKLLFLHHALNLTISSKLSKLDYSSSFRPRGGSMGDFGVARDKWVCPNDRELSLRA</sequence>
<dbReference type="EMBL" id="BMAO01032092">
    <property type="protein sequence ID" value="GFQ79623.1"/>
    <property type="molecule type" value="Genomic_DNA"/>
</dbReference>
<dbReference type="Proteomes" id="UP000887116">
    <property type="component" value="Unassembled WGS sequence"/>
</dbReference>
<protein>
    <submittedName>
        <fullName evidence="1">Uncharacterized protein</fullName>
    </submittedName>
</protein>
<dbReference type="AlphaFoldDB" id="A0A8X6KRB5"/>
<reference evidence="1" key="1">
    <citation type="submission" date="2020-07" db="EMBL/GenBank/DDBJ databases">
        <title>Multicomponent nature underlies the extraordinary mechanical properties of spider dragline silk.</title>
        <authorList>
            <person name="Kono N."/>
            <person name="Nakamura H."/>
            <person name="Mori M."/>
            <person name="Yoshida Y."/>
            <person name="Ohtoshi R."/>
            <person name="Malay A.D."/>
            <person name="Moran D.A.P."/>
            <person name="Tomita M."/>
            <person name="Numata K."/>
            <person name="Arakawa K."/>
        </authorList>
    </citation>
    <scope>NUCLEOTIDE SEQUENCE</scope>
</reference>
<keyword evidence="2" id="KW-1185">Reference proteome</keyword>
<dbReference type="OrthoDB" id="270970at2759"/>
<evidence type="ECO:0000313" key="1">
    <source>
        <dbReference type="EMBL" id="GFQ79623.1"/>
    </source>
</evidence>
<gene>
    <name evidence="1" type="ORF">TNCT_501871</name>
</gene>
<evidence type="ECO:0000313" key="2">
    <source>
        <dbReference type="Proteomes" id="UP000887116"/>
    </source>
</evidence>
<comment type="caution">
    <text evidence="1">The sequence shown here is derived from an EMBL/GenBank/DDBJ whole genome shotgun (WGS) entry which is preliminary data.</text>
</comment>
<accession>A0A8X6KRB5</accession>
<proteinExistence type="predicted"/>